<dbReference type="Proteomes" id="UP000236318">
    <property type="component" value="Unassembled WGS sequence"/>
</dbReference>
<feature type="domain" description="Pyrroline-5-carboxylate reductase catalytic N-terminal" evidence="2">
    <location>
        <begin position="4"/>
        <end position="93"/>
    </location>
</feature>
<dbReference type="GO" id="GO:0016491">
    <property type="term" value="F:oxidoreductase activity"/>
    <property type="evidence" value="ECO:0007669"/>
    <property type="project" value="UniProtKB-KW"/>
</dbReference>
<sequence>MSSISIIGTGNMARTIGALAVAGGNAVQVIGRDRSKAADLAKNLGGSATTGEFGAVPAGDIVIVSLLYANVVPVVAQYGDALAGKIIVDISNPFNSAADGLAIPHDTSVAQEVAKAAPAGASVVKAFNTIFGVVLAEGRPLDVFLAGDDARAKKAVAEFIDSLGLRPLDVGGLNMAHWLEGTGLVMMGLARHGVGNFDFALGAAVPG</sequence>
<reference evidence="3" key="1">
    <citation type="submission" date="2018-01" db="EMBL/GenBank/DDBJ databases">
        <authorList>
            <consortium name="Urmite Genomes"/>
        </authorList>
    </citation>
    <scope>NUCLEOTIDE SEQUENCE [LARGE SCALE GENOMIC DNA]</scope>
    <source>
        <strain evidence="3">AFP003</strain>
    </source>
</reference>
<dbReference type="InterPro" id="IPR051267">
    <property type="entry name" value="STEAP_metalloreductase"/>
</dbReference>
<dbReference type="PANTHER" id="PTHR14239">
    <property type="entry name" value="DUDULIN-RELATED"/>
    <property type="match status" value="1"/>
</dbReference>
<dbReference type="Gene3D" id="3.40.50.720">
    <property type="entry name" value="NAD(P)-binding Rossmann-like Domain"/>
    <property type="match status" value="1"/>
</dbReference>
<proteinExistence type="predicted"/>
<dbReference type="SUPFAM" id="SSF51735">
    <property type="entry name" value="NAD(P)-binding Rossmann-fold domains"/>
    <property type="match status" value="1"/>
</dbReference>
<gene>
    <name evidence="3" type="ORF">MAAFP003_491</name>
</gene>
<evidence type="ECO:0000313" key="3">
    <source>
        <dbReference type="EMBL" id="SOX51830.1"/>
    </source>
</evidence>
<dbReference type="InterPro" id="IPR036291">
    <property type="entry name" value="NAD(P)-bd_dom_sf"/>
</dbReference>
<keyword evidence="1" id="KW-0560">Oxidoreductase</keyword>
<dbReference type="PANTHER" id="PTHR14239:SF10">
    <property type="entry name" value="REDUCTASE"/>
    <property type="match status" value="1"/>
</dbReference>
<organism evidence="3 4">
    <name type="scientific">Mycobacterium ahvazicum</name>
    <dbReference type="NCBI Taxonomy" id="1964395"/>
    <lineage>
        <taxon>Bacteria</taxon>
        <taxon>Bacillati</taxon>
        <taxon>Actinomycetota</taxon>
        <taxon>Actinomycetes</taxon>
        <taxon>Mycobacteriales</taxon>
        <taxon>Mycobacteriaceae</taxon>
        <taxon>Mycobacterium</taxon>
        <taxon>Mycobacterium simiae complex</taxon>
    </lineage>
</organism>
<name>A0A2K4Y4X5_9MYCO</name>
<evidence type="ECO:0000313" key="4">
    <source>
        <dbReference type="Proteomes" id="UP000236318"/>
    </source>
</evidence>
<accession>A0A2K4Y4X5</accession>
<dbReference type="AlphaFoldDB" id="A0A2K4Y4X5"/>
<dbReference type="OrthoDB" id="5738121at2"/>
<protein>
    <submittedName>
        <fullName evidence="3">NADP oxidoreductase</fullName>
    </submittedName>
</protein>
<dbReference type="EMBL" id="FXEG02000002">
    <property type="protein sequence ID" value="SOX51830.1"/>
    <property type="molecule type" value="Genomic_DNA"/>
</dbReference>
<evidence type="ECO:0000259" key="2">
    <source>
        <dbReference type="Pfam" id="PF03807"/>
    </source>
</evidence>
<comment type="caution">
    <text evidence="3">The sequence shown here is derived from an EMBL/GenBank/DDBJ whole genome shotgun (WGS) entry which is preliminary data.</text>
</comment>
<keyword evidence="4" id="KW-1185">Reference proteome</keyword>
<dbReference type="Pfam" id="PF03807">
    <property type="entry name" value="F420_oxidored"/>
    <property type="match status" value="1"/>
</dbReference>
<dbReference type="RefSeq" id="WP_096284120.1">
    <property type="nucleotide sequence ID" value="NZ_FXEG02000002.1"/>
</dbReference>
<evidence type="ECO:0000256" key="1">
    <source>
        <dbReference type="ARBA" id="ARBA00023002"/>
    </source>
</evidence>
<dbReference type="InterPro" id="IPR028939">
    <property type="entry name" value="P5C_Rdtase_cat_N"/>
</dbReference>